<gene>
    <name evidence="2" type="ORF">D1614_23580</name>
</gene>
<evidence type="ECO:0000256" key="1">
    <source>
        <dbReference type="SAM" id="Phobius"/>
    </source>
</evidence>
<feature type="transmembrane region" description="Helical" evidence="1">
    <location>
        <begin position="43"/>
        <end position="59"/>
    </location>
</feature>
<keyword evidence="1" id="KW-1133">Transmembrane helix</keyword>
<feature type="transmembrane region" description="Helical" evidence="1">
    <location>
        <begin position="20"/>
        <end position="37"/>
    </location>
</feature>
<dbReference type="Proteomes" id="UP000265926">
    <property type="component" value="Unassembled WGS sequence"/>
</dbReference>
<name>A0A399SQP2_9BACT</name>
<dbReference type="RefSeq" id="WP_119440454.1">
    <property type="nucleotide sequence ID" value="NZ_QWGR01000044.1"/>
</dbReference>
<evidence type="ECO:0000313" key="3">
    <source>
        <dbReference type="Proteomes" id="UP000265926"/>
    </source>
</evidence>
<keyword evidence="1" id="KW-0472">Membrane</keyword>
<keyword evidence="3" id="KW-1185">Reference proteome</keyword>
<proteinExistence type="predicted"/>
<protein>
    <submittedName>
        <fullName evidence="2">Uncharacterized protein</fullName>
    </submittedName>
</protein>
<dbReference type="AlphaFoldDB" id="A0A399SQP2"/>
<dbReference type="OrthoDB" id="1433457at2"/>
<keyword evidence="1" id="KW-0812">Transmembrane</keyword>
<organism evidence="2 3">
    <name type="scientific">Maribellus luteus</name>
    <dbReference type="NCBI Taxonomy" id="2305463"/>
    <lineage>
        <taxon>Bacteria</taxon>
        <taxon>Pseudomonadati</taxon>
        <taxon>Bacteroidota</taxon>
        <taxon>Bacteroidia</taxon>
        <taxon>Marinilabiliales</taxon>
        <taxon>Prolixibacteraceae</taxon>
        <taxon>Maribellus</taxon>
    </lineage>
</organism>
<accession>A0A399SQP2</accession>
<sequence>MTEFKTFIFEPKPAKDSSILWWIMAGLIILGLVAVFLDVMDKWLSIPFIVVPGIIYYYIRYKDWKFEEPEDLNGYFTDELTINETEIKIAAKSIPMNKIRSLTIMYNNVHGTKIYSSYSGTSISNGEKNVLVIRLVNDKSIQYNFKLASIEHAEKLRQLTESLKSKVAIRNDWKLNYNA</sequence>
<comment type="caution">
    <text evidence="2">The sequence shown here is derived from an EMBL/GenBank/DDBJ whole genome shotgun (WGS) entry which is preliminary data.</text>
</comment>
<reference evidence="2 3" key="1">
    <citation type="submission" date="2018-08" db="EMBL/GenBank/DDBJ databases">
        <title>Pallidiluteibacterium maritimus gen. nov., sp. nov., isolated from coastal sediment.</title>
        <authorList>
            <person name="Zhou L.Y."/>
        </authorList>
    </citation>
    <scope>NUCLEOTIDE SEQUENCE [LARGE SCALE GENOMIC DNA]</scope>
    <source>
        <strain evidence="2 3">XSD2</strain>
    </source>
</reference>
<evidence type="ECO:0000313" key="2">
    <source>
        <dbReference type="EMBL" id="RIJ45254.1"/>
    </source>
</evidence>
<dbReference type="EMBL" id="QWGR01000044">
    <property type="protein sequence ID" value="RIJ45254.1"/>
    <property type="molecule type" value="Genomic_DNA"/>
</dbReference>